<keyword evidence="1" id="KW-0812">Transmembrane</keyword>
<evidence type="ECO:0000313" key="2">
    <source>
        <dbReference type="EMBL" id="EOY17154.1"/>
    </source>
</evidence>
<keyword evidence="1" id="KW-1133">Transmembrane helix</keyword>
<dbReference type="HOGENOM" id="CLU_2311283_0_0_1"/>
<dbReference type="InParanoid" id="A0A061FRN8"/>
<reference evidence="2 3" key="1">
    <citation type="journal article" date="2013" name="Genome Biol.">
        <title>The genome sequence of the most widely cultivated cacao type and its use to identify candidate genes regulating pod color.</title>
        <authorList>
            <person name="Motamayor J.C."/>
            <person name="Mockaitis K."/>
            <person name="Schmutz J."/>
            <person name="Haiminen N."/>
            <person name="Iii D.L."/>
            <person name="Cornejo O."/>
            <person name="Findley S.D."/>
            <person name="Zheng P."/>
            <person name="Utro F."/>
            <person name="Royaert S."/>
            <person name="Saski C."/>
            <person name="Jenkins J."/>
            <person name="Podicheti R."/>
            <person name="Zhao M."/>
            <person name="Scheffler B.E."/>
            <person name="Stack J.C."/>
            <person name="Feltus F.A."/>
            <person name="Mustiga G.M."/>
            <person name="Amores F."/>
            <person name="Phillips W."/>
            <person name="Marelli J.P."/>
            <person name="May G.D."/>
            <person name="Shapiro H."/>
            <person name="Ma J."/>
            <person name="Bustamante C.D."/>
            <person name="Schnell R.J."/>
            <person name="Main D."/>
            <person name="Gilbert D."/>
            <person name="Parida L."/>
            <person name="Kuhn D.N."/>
        </authorList>
    </citation>
    <scope>NUCLEOTIDE SEQUENCE [LARGE SCALE GENOMIC DNA]</scope>
    <source>
        <strain evidence="3">cv. Matina 1-6</strain>
    </source>
</reference>
<name>A0A061FRN8_THECC</name>
<organism evidence="2 3">
    <name type="scientific">Theobroma cacao</name>
    <name type="common">Cacao</name>
    <name type="synonym">Cocoa</name>
    <dbReference type="NCBI Taxonomy" id="3641"/>
    <lineage>
        <taxon>Eukaryota</taxon>
        <taxon>Viridiplantae</taxon>
        <taxon>Streptophyta</taxon>
        <taxon>Embryophyta</taxon>
        <taxon>Tracheophyta</taxon>
        <taxon>Spermatophyta</taxon>
        <taxon>Magnoliopsida</taxon>
        <taxon>eudicotyledons</taxon>
        <taxon>Gunneridae</taxon>
        <taxon>Pentapetalae</taxon>
        <taxon>rosids</taxon>
        <taxon>malvids</taxon>
        <taxon>Malvales</taxon>
        <taxon>Malvaceae</taxon>
        <taxon>Byttnerioideae</taxon>
        <taxon>Theobroma</taxon>
    </lineage>
</organism>
<protein>
    <submittedName>
        <fullName evidence="2">Uncharacterized protein</fullName>
    </submittedName>
</protein>
<dbReference type="Proteomes" id="UP000026915">
    <property type="component" value="Chromosome 8"/>
</dbReference>
<keyword evidence="1" id="KW-0472">Membrane</keyword>
<dbReference type="Gramene" id="EOY17154">
    <property type="protein sequence ID" value="EOY17154"/>
    <property type="gene ID" value="TCM_036319"/>
</dbReference>
<proteinExistence type="predicted"/>
<evidence type="ECO:0000256" key="1">
    <source>
        <dbReference type="SAM" id="Phobius"/>
    </source>
</evidence>
<evidence type="ECO:0000313" key="3">
    <source>
        <dbReference type="Proteomes" id="UP000026915"/>
    </source>
</evidence>
<keyword evidence="3" id="KW-1185">Reference proteome</keyword>
<gene>
    <name evidence="2" type="ORF">TCM_036319</name>
</gene>
<accession>A0A061FRN8</accession>
<sequence>MPQSKGKKKTGTKEEGSANLRELGFIVFDWKKEICSEWRGDPGIAQGNRRAKLQKKVSMLHLSMLWGMFFIHFSSHALRPRKMGYMSWYKGNWIRSNLSC</sequence>
<dbReference type="AlphaFoldDB" id="A0A061FRN8"/>
<feature type="transmembrane region" description="Helical" evidence="1">
    <location>
        <begin position="59"/>
        <end position="78"/>
    </location>
</feature>
<dbReference type="EMBL" id="CM001886">
    <property type="protein sequence ID" value="EOY17154.1"/>
    <property type="molecule type" value="Genomic_DNA"/>
</dbReference>